<evidence type="ECO:0000256" key="7">
    <source>
        <dbReference type="ARBA" id="ARBA00022989"/>
    </source>
</evidence>
<keyword evidence="5 9" id="KW-0064">Aspartyl protease</keyword>
<accession>A0A7Z0T848</accession>
<feature type="transmembrane region" description="Helical" evidence="9">
    <location>
        <begin position="54"/>
        <end position="77"/>
    </location>
</feature>
<organism evidence="12 13">
    <name type="scientific">Streptobacillus felis</name>
    <dbReference type="NCBI Taxonomy" id="1384509"/>
    <lineage>
        <taxon>Bacteria</taxon>
        <taxon>Fusobacteriati</taxon>
        <taxon>Fusobacteriota</taxon>
        <taxon>Fusobacteriia</taxon>
        <taxon>Fusobacteriales</taxon>
        <taxon>Leptotrichiaceae</taxon>
        <taxon>Streptobacillus</taxon>
    </lineage>
</organism>
<keyword evidence="4 9" id="KW-0812">Transmembrane</keyword>
<evidence type="ECO:0000256" key="6">
    <source>
        <dbReference type="ARBA" id="ARBA00022801"/>
    </source>
</evidence>
<keyword evidence="8 9" id="KW-0472">Membrane</keyword>
<dbReference type="AlphaFoldDB" id="A0A7Z0T848"/>
<evidence type="ECO:0000256" key="9">
    <source>
        <dbReference type="HAMAP-Rule" id="MF_00161"/>
    </source>
</evidence>
<comment type="pathway">
    <text evidence="9">Protein modification; lipoprotein biosynthesis (signal peptide cleavage).</text>
</comment>
<dbReference type="EC" id="3.4.23.36" evidence="9"/>
<dbReference type="PRINTS" id="PR00781">
    <property type="entry name" value="LIPOSIGPTASE"/>
</dbReference>
<evidence type="ECO:0000256" key="8">
    <source>
        <dbReference type="ARBA" id="ARBA00023136"/>
    </source>
</evidence>
<comment type="subcellular location">
    <subcellularLocation>
        <location evidence="9">Cell membrane</location>
        <topology evidence="9">Multi-pass membrane protein</topology>
    </subcellularLocation>
</comment>
<dbReference type="Proteomes" id="UP000526184">
    <property type="component" value="Unassembled WGS sequence"/>
</dbReference>
<dbReference type="GO" id="GO:0004190">
    <property type="term" value="F:aspartic-type endopeptidase activity"/>
    <property type="evidence" value="ECO:0007669"/>
    <property type="project" value="UniProtKB-UniRule"/>
</dbReference>
<feature type="transmembrane region" description="Helical" evidence="9">
    <location>
        <begin position="89"/>
        <end position="107"/>
    </location>
</feature>
<evidence type="ECO:0000256" key="1">
    <source>
        <dbReference type="ARBA" id="ARBA00006139"/>
    </source>
</evidence>
<evidence type="ECO:0000256" key="3">
    <source>
        <dbReference type="ARBA" id="ARBA00022670"/>
    </source>
</evidence>
<keyword evidence="2 9" id="KW-1003">Cell membrane</keyword>
<gene>
    <name evidence="9 12" type="primary">lspA</name>
    <name evidence="12" type="ORF">HP397_01710</name>
</gene>
<reference evidence="12 13" key="1">
    <citation type="submission" date="2020-05" db="EMBL/GenBank/DDBJ databases">
        <title>Streptobacillus felis strain LHL191014123.</title>
        <authorList>
            <person name="Fawzy A."/>
            <person name="Rau J."/>
            <person name="Risse K."/>
            <person name="Schauerte N."/>
            <person name="Geiger C."/>
            <person name="Blom J."/>
            <person name="Imirzalioglu C."/>
            <person name="Falgenhauer J."/>
            <person name="Bach A."/>
            <person name="Herden C."/>
            <person name="Eisenberg T."/>
        </authorList>
    </citation>
    <scope>NUCLEOTIDE SEQUENCE [LARGE SCALE GENOMIC DNA]</scope>
    <source>
        <strain evidence="12 13">LHL191014123</strain>
    </source>
</reference>
<evidence type="ECO:0000256" key="5">
    <source>
        <dbReference type="ARBA" id="ARBA00022750"/>
    </source>
</evidence>
<dbReference type="OrthoDB" id="9810259at2"/>
<evidence type="ECO:0000313" key="12">
    <source>
        <dbReference type="EMBL" id="NYV27544.1"/>
    </source>
</evidence>
<comment type="caution">
    <text evidence="12">The sequence shown here is derived from an EMBL/GenBank/DDBJ whole genome shotgun (WGS) entry which is preliminary data.</text>
</comment>
<evidence type="ECO:0000256" key="10">
    <source>
        <dbReference type="RuleBase" id="RU000594"/>
    </source>
</evidence>
<keyword evidence="13" id="KW-1185">Reference proteome</keyword>
<sequence>MQYLFLVLVYAFLVFLDQFTKSFMYNISNAQIGYSIPILGDFFKLTYIENHGGVFGMFQGHIVVFTIISTILITYIIYTEWKNFLKSDFIKKIAIIFIAAGATGNMIDRFFRGFVIDMIDFRGIWQFIFNVADIYIHIGIYMLILIYLFKKEK</sequence>
<dbReference type="HAMAP" id="MF_00161">
    <property type="entry name" value="LspA"/>
    <property type="match status" value="1"/>
</dbReference>
<comment type="catalytic activity">
    <reaction evidence="9 10">
        <text>Release of signal peptides from bacterial membrane prolipoproteins. Hydrolyzes -Xaa-Yaa-Zaa-|-(S,diacylglyceryl)Cys-, in which Xaa is hydrophobic (preferably Leu), and Yaa (Ala or Ser) and Zaa (Gly or Ala) have small, neutral side chains.</text>
        <dbReference type="EC" id="3.4.23.36"/>
    </reaction>
</comment>
<comment type="function">
    <text evidence="9 10">This protein specifically catalyzes the removal of signal peptides from prolipoproteins.</text>
</comment>
<dbReference type="Pfam" id="PF01252">
    <property type="entry name" value="Peptidase_A8"/>
    <property type="match status" value="1"/>
</dbReference>
<dbReference type="PANTHER" id="PTHR33695:SF1">
    <property type="entry name" value="LIPOPROTEIN SIGNAL PEPTIDASE"/>
    <property type="match status" value="1"/>
</dbReference>
<keyword evidence="3 9" id="KW-0645">Protease</keyword>
<dbReference type="GO" id="GO:0005886">
    <property type="term" value="C:plasma membrane"/>
    <property type="evidence" value="ECO:0007669"/>
    <property type="project" value="UniProtKB-SubCell"/>
</dbReference>
<dbReference type="UniPathway" id="UPA00665"/>
<protein>
    <recommendedName>
        <fullName evidence="9">Lipoprotein signal peptidase</fullName>
        <ecNumber evidence="9">3.4.23.36</ecNumber>
    </recommendedName>
    <alternativeName>
        <fullName evidence="9">Prolipoprotein signal peptidase</fullName>
    </alternativeName>
    <alternativeName>
        <fullName evidence="9">Signal peptidase II</fullName>
        <shortName evidence="9">SPase II</shortName>
    </alternativeName>
</protein>
<evidence type="ECO:0000256" key="2">
    <source>
        <dbReference type="ARBA" id="ARBA00022475"/>
    </source>
</evidence>
<name>A0A7Z0T848_9FUSO</name>
<evidence type="ECO:0000256" key="4">
    <source>
        <dbReference type="ARBA" id="ARBA00022692"/>
    </source>
</evidence>
<dbReference type="GO" id="GO:0006508">
    <property type="term" value="P:proteolysis"/>
    <property type="evidence" value="ECO:0007669"/>
    <property type="project" value="UniProtKB-KW"/>
</dbReference>
<feature type="transmembrane region" description="Helical" evidence="9">
    <location>
        <begin position="127"/>
        <end position="149"/>
    </location>
</feature>
<dbReference type="EMBL" id="JABMKT010000005">
    <property type="protein sequence ID" value="NYV27544.1"/>
    <property type="molecule type" value="Genomic_DNA"/>
</dbReference>
<evidence type="ECO:0000256" key="11">
    <source>
        <dbReference type="RuleBase" id="RU004181"/>
    </source>
</evidence>
<proteinExistence type="inferred from homology"/>
<keyword evidence="7 9" id="KW-1133">Transmembrane helix</keyword>
<dbReference type="RefSeq" id="WP_067322787.1">
    <property type="nucleotide sequence ID" value="NZ_CBCRWS010000006.1"/>
</dbReference>
<comment type="caution">
    <text evidence="9">Lacks conserved residue(s) required for the propagation of feature annotation.</text>
</comment>
<keyword evidence="6 9" id="KW-0378">Hydrolase</keyword>
<evidence type="ECO:0000313" key="13">
    <source>
        <dbReference type="Proteomes" id="UP000526184"/>
    </source>
</evidence>
<dbReference type="InterPro" id="IPR001872">
    <property type="entry name" value="Peptidase_A8"/>
</dbReference>
<comment type="similarity">
    <text evidence="1 9 11">Belongs to the peptidase A8 family.</text>
</comment>
<dbReference type="PROSITE" id="PS00855">
    <property type="entry name" value="SPASE_II"/>
    <property type="match status" value="1"/>
</dbReference>
<dbReference type="NCBIfam" id="TIGR00077">
    <property type="entry name" value="lspA"/>
    <property type="match status" value="1"/>
</dbReference>
<feature type="active site" evidence="9">
    <location>
        <position position="117"/>
    </location>
</feature>
<feature type="active site" evidence="9">
    <location>
        <position position="133"/>
    </location>
</feature>
<dbReference type="PANTHER" id="PTHR33695">
    <property type="entry name" value="LIPOPROTEIN SIGNAL PEPTIDASE"/>
    <property type="match status" value="1"/>
</dbReference>